<sequence>MTDKYIVPEMPTRRMIMTLLKTQGPVGVGSLAAQLGITEMGVRRHLKLMEQDGLIVATIVRQAMGRPTFLYSLSEQGSEQFPRNYDHLLLELLEELDEEQGMEAVYSLFDGRKRKMMKRYAPHMEGETTLASRVEKLSGIQNASGYMAEWREEEDGSYSIVEYNCPISQIAGRYRKACECEQQMFEELLDAEVVREDCLADGGRCCLYRIRSKKSKTFQACFLYHDKLSMLIMH</sequence>
<dbReference type="Gene3D" id="1.10.10.10">
    <property type="entry name" value="Winged helix-like DNA-binding domain superfamily/Winged helix DNA-binding domain"/>
    <property type="match status" value="1"/>
</dbReference>
<reference evidence="3" key="1">
    <citation type="submission" date="2022-11" db="EMBL/GenBank/DDBJ databases">
        <authorList>
            <person name="Vasilchenko N.G."/>
            <person name="Prazdnova E.V."/>
            <person name="Gorovtsov A.V."/>
            <person name="Chistyakov V.A."/>
            <person name="Pak M.L."/>
        </authorList>
    </citation>
    <scope>NUCLEOTIDE SEQUENCE</scope>
    <source>
        <strain evidence="3">R 4.5</strain>
    </source>
</reference>
<dbReference type="EMBL" id="CP097770">
    <property type="protein sequence ID" value="URJ52591.2"/>
    <property type="molecule type" value="Genomic_DNA"/>
</dbReference>
<evidence type="ECO:0000313" key="3">
    <source>
        <dbReference type="EMBL" id="URJ52591.2"/>
    </source>
</evidence>
<dbReference type="PANTHER" id="PTHR38600">
    <property type="entry name" value="TRANSCRIPTIONAL REGULATORY PROTEIN"/>
    <property type="match status" value="1"/>
</dbReference>
<dbReference type="InterPro" id="IPR011991">
    <property type="entry name" value="ArsR-like_HTH"/>
</dbReference>
<dbReference type="InterPro" id="IPR036390">
    <property type="entry name" value="WH_DNA-bd_sf"/>
</dbReference>
<keyword evidence="1" id="KW-0238">DNA-binding</keyword>
<dbReference type="AlphaFoldDB" id="A0AAE9IF86"/>
<feature type="domain" description="HTH arsR-type" evidence="2">
    <location>
        <begin position="11"/>
        <end position="98"/>
    </location>
</feature>
<dbReference type="Pfam" id="PF12840">
    <property type="entry name" value="HTH_20"/>
    <property type="match status" value="1"/>
</dbReference>
<dbReference type="PANTHER" id="PTHR38600:SF2">
    <property type="entry name" value="SLL0088 PROTEIN"/>
    <property type="match status" value="1"/>
</dbReference>
<dbReference type="InterPro" id="IPR036388">
    <property type="entry name" value="WH-like_DNA-bd_sf"/>
</dbReference>
<dbReference type="CDD" id="cd00090">
    <property type="entry name" value="HTH_ARSR"/>
    <property type="match status" value="1"/>
</dbReference>
<dbReference type="InterPro" id="IPR001845">
    <property type="entry name" value="HTH_ArsR_DNA-bd_dom"/>
</dbReference>
<evidence type="ECO:0000313" key="4">
    <source>
        <dbReference type="Proteomes" id="UP001055784"/>
    </source>
</evidence>
<evidence type="ECO:0000259" key="2">
    <source>
        <dbReference type="SMART" id="SM00418"/>
    </source>
</evidence>
<accession>A0AAE9IF86</accession>
<proteinExistence type="predicted"/>
<dbReference type="SMART" id="SM00418">
    <property type="entry name" value="HTH_ARSR"/>
    <property type="match status" value="1"/>
</dbReference>
<organism evidence="3 4">
    <name type="scientific">Paenibacillus polymyxa</name>
    <name type="common">Bacillus polymyxa</name>
    <dbReference type="NCBI Taxonomy" id="1406"/>
    <lineage>
        <taxon>Bacteria</taxon>
        <taxon>Bacillati</taxon>
        <taxon>Bacillota</taxon>
        <taxon>Bacilli</taxon>
        <taxon>Bacillales</taxon>
        <taxon>Paenibacillaceae</taxon>
        <taxon>Paenibacillus</taxon>
    </lineage>
</organism>
<dbReference type="Proteomes" id="UP001055784">
    <property type="component" value="Chromosome"/>
</dbReference>
<dbReference type="GO" id="GO:0003677">
    <property type="term" value="F:DNA binding"/>
    <property type="evidence" value="ECO:0007669"/>
    <property type="project" value="UniProtKB-KW"/>
</dbReference>
<name>A0AAE9IF86_PAEPO</name>
<dbReference type="GO" id="GO:0003700">
    <property type="term" value="F:DNA-binding transcription factor activity"/>
    <property type="evidence" value="ECO:0007669"/>
    <property type="project" value="InterPro"/>
</dbReference>
<protein>
    <submittedName>
        <fullName evidence="3">Transcriptional regulator</fullName>
    </submittedName>
</protein>
<dbReference type="SUPFAM" id="SSF46785">
    <property type="entry name" value="Winged helix' DNA-binding domain"/>
    <property type="match status" value="1"/>
</dbReference>
<evidence type="ECO:0000256" key="1">
    <source>
        <dbReference type="ARBA" id="ARBA00023125"/>
    </source>
</evidence>
<gene>
    <name evidence="3" type="ORF">MF626_002115</name>
</gene>